<feature type="region of interest" description="Disordered" evidence="1">
    <location>
        <begin position="675"/>
        <end position="694"/>
    </location>
</feature>
<feature type="compositionally biased region" description="Acidic residues" evidence="1">
    <location>
        <begin position="393"/>
        <end position="405"/>
    </location>
</feature>
<dbReference type="GeneID" id="85309337"/>
<accession>A0AAJ0BWL3</accession>
<evidence type="ECO:0000256" key="1">
    <source>
        <dbReference type="SAM" id="MobiDB-lite"/>
    </source>
</evidence>
<dbReference type="Proteomes" id="UP001244011">
    <property type="component" value="Unassembled WGS sequence"/>
</dbReference>
<feature type="compositionally biased region" description="Acidic residues" evidence="1">
    <location>
        <begin position="424"/>
        <end position="433"/>
    </location>
</feature>
<gene>
    <name evidence="2" type="ORF">QBC33DRAFT_516529</name>
</gene>
<reference evidence="2" key="1">
    <citation type="submission" date="2023-06" db="EMBL/GenBank/DDBJ databases">
        <title>Genome-scale phylogeny and comparative genomics of the fungal order Sordariales.</title>
        <authorList>
            <consortium name="Lawrence Berkeley National Laboratory"/>
            <person name="Hensen N."/>
            <person name="Bonometti L."/>
            <person name="Westerberg I."/>
            <person name="Brannstrom I.O."/>
            <person name="Guillou S."/>
            <person name="Cros-Aarteil S."/>
            <person name="Calhoun S."/>
            <person name="Haridas S."/>
            <person name="Kuo A."/>
            <person name="Mondo S."/>
            <person name="Pangilinan J."/>
            <person name="Riley R."/>
            <person name="Labutti K."/>
            <person name="Andreopoulos B."/>
            <person name="Lipzen A."/>
            <person name="Chen C."/>
            <person name="Yanf M."/>
            <person name="Daum C."/>
            <person name="Ng V."/>
            <person name="Clum A."/>
            <person name="Steindorff A."/>
            <person name="Ohm R."/>
            <person name="Martin F."/>
            <person name="Silar P."/>
            <person name="Natvig D."/>
            <person name="Lalanne C."/>
            <person name="Gautier V."/>
            <person name="Ament-Velasquez S.L."/>
            <person name="Kruys A."/>
            <person name="Hutchinson M.I."/>
            <person name="Powell A.J."/>
            <person name="Barry K."/>
            <person name="Miller A.N."/>
            <person name="Grigoriev I.V."/>
            <person name="Debuchy R."/>
            <person name="Gladieux P."/>
            <person name="Thoren M.H."/>
            <person name="Johannesson H."/>
        </authorList>
    </citation>
    <scope>NUCLEOTIDE SEQUENCE</scope>
    <source>
        <strain evidence="2">8032-3</strain>
    </source>
</reference>
<feature type="compositionally biased region" description="Basic and acidic residues" evidence="1">
    <location>
        <begin position="434"/>
        <end position="457"/>
    </location>
</feature>
<feature type="region of interest" description="Disordered" evidence="1">
    <location>
        <begin position="346"/>
        <end position="644"/>
    </location>
</feature>
<sequence>MPFFSRRRDSDPSNPLAELPPAAVTRLAEILCRPPRHGVDKPSHEWLAGQAEQIAALPPRLGLRRTNGSSLAAFLSMDRHLLRPRLCCAHSGLDPALIHWLFGQLKWECTTHTDRIRGYSNRFPPAGGGDGECTDDVARFVDKISGIAALHLSPADLDHHYGDLPDDCRLARAPAGCPACALAIVGARAELLVYLRASMLARSRRGRPRLLALVDAWIACFGRDYADAMVGESDALAGELRRIRGVMSERRKEKKKKKQQQQEGGLGREGGKKRTGKSSSHRGGRPANLKTTADGSPLPQTGIRRNMRAEKYEGGPEVRCSRVAAASNTEVYGNEGYYEQFFRDAEHPFEPENPLDPENQFEPGAALGARHWLEQQQQQQMQEPAVNPFEFLEKEEEEEEEEEEQKSESVANPFDFQDCTTDASSDDDEDDNHEEPYERHGSPYQRHNEPYERHDAPRPMFEPFYTQSAVPAPLNIAKRGNRASDTATAKSSRDSRSWVTLTVHSTDYDEGGGGNGGDDAGRSRARGGRGSAPPPVPPLPAEYTAHARHRQLTHDGGGSRTSAAAAASSSVYSQTDSQPQPQRPTEPSPPSTPGIGARTPRRPVSPLTPSTLVSSARRGRRSNWEHPSAETVDGTSSSSASTAQAGYRNPFADLLRDLEAADALVSPGTLAERLPVGYYDRDGDGDGDGIGPEDSVSCVLERRQRRERELVGRAGWRGWYRED</sequence>
<proteinExistence type="predicted"/>
<feature type="compositionally biased region" description="Basic residues" evidence="1">
    <location>
        <begin position="271"/>
        <end position="284"/>
    </location>
</feature>
<evidence type="ECO:0000313" key="2">
    <source>
        <dbReference type="EMBL" id="KAK1765640.1"/>
    </source>
</evidence>
<dbReference type="EMBL" id="MU839014">
    <property type="protein sequence ID" value="KAK1765640.1"/>
    <property type="molecule type" value="Genomic_DNA"/>
</dbReference>
<evidence type="ECO:0000313" key="3">
    <source>
        <dbReference type="Proteomes" id="UP001244011"/>
    </source>
</evidence>
<feature type="compositionally biased region" description="Pro residues" evidence="1">
    <location>
        <begin position="581"/>
        <end position="592"/>
    </location>
</feature>
<feature type="compositionally biased region" description="Basic and acidic residues" evidence="1">
    <location>
        <begin position="307"/>
        <end position="318"/>
    </location>
</feature>
<dbReference type="AlphaFoldDB" id="A0AAJ0BWL3"/>
<keyword evidence="3" id="KW-1185">Reference proteome</keyword>
<protein>
    <submittedName>
        <fullName evidence="2">Uncharacterized protein</fullName>
    </submittedName>
</protein>
<name>A0AAJ0BWL3_9PEZI</name>
<dbReference type="RefSeq" id="XP_060281853.1">
    <property type="nucleotide sequence ID" value="XM_060426150.1"/>
</dbReference>
<feature type="region of interest" description="Disordered" evidence="1">
    <location>
        <begin position="247"/>
        <end position="318"/>
    </location>
</feature>
<organism evidence="2 3">
    <name type="scientific">Phialemonium atrogriseum</name>
    <dbReference type="NCBI Taxonomy" id="1093897"/>
    <lineage>
        <taxon>Eukaryota</taxon>
        <taxon>Fungi</taxon>
        <taxon>Dikarya</taxon>
        <taxon>Ascomycota</taxon>
        <taxon>Pezizomycotina</taxon>
        <taxon>Sordariomycetes</taxon>
        <taxon>Sordariomycetidae</taxon>
        <taxon>Cephalothecales</taxon>
        <taxon>Cephalothecaceae</taxon>
        <taxon>Phialemonium</taxon>
    </lineage>
</organism>
<comment type="caution">
    <text evidence="2">The sequence shown here is derived from an EMBL/GenBank/DDBJ whole genome shotgun (WGS) entry which is preliminary data.</text>
</comment>